<sequence length="106" mass="11315">MLSKILIIALIAGMASAGTMMGRPPPKPAALAHKEGCYIQEINDVIPFGGTVTVGHCTEVICGEKWMSYFTCGAGSVDVPNCYMVQDLSKNYPECCPKIQCSGRQA</sequence>
<feature type="domain" description="Single" evidence="4">
    <location>
        <begin position="37"/>
        <end position="101"/>
    </location>
</feature>
<evidence type="ECO:0000256" key="2">
    <source>
        <dbReference type="ARBA" id="ARBA00022525"/>
    </source>
</evidence>
<keyword evidence="2" id="KW-0964">Secreted</keyword>
<reference evidence="5" key="1">
    <citation type="submission" date="2022-02" db="EMBL/GenBank/DDBJ databases">
        <authorList>
            <person name="King R."/>
        </authorList>
    </citation>
    <scope>NUCLEOTIDE SEQUENCE</scope>
</reference>
<dbReference type="InterPro" id="IPR029277">
    <property type="entry name" value="SVWC_dom"/>
</dbReference>
<dbReference type="Pfam" id="PF15430">
    <property type="entry name" value="SVWC"/>
    <property type="match status" value="1"/>
</dbReference>
<organism evidence="5 6">
    <name type="scientific">Spodoptera littoralis</name>
    <name type="common">Egyptian cotton leafworm</name>
    <dbReference type="NCBI Taxonomy" id="7109"/>
    <lineage>
        <taxon>Eukaryota</taxon>
        <taxon>Metazoa</taxon>
        <taxon>Ecdysozoa</taxon>
        <taxon>Arthropoda</taxon>
        <taxon>Hexapoda</taxon>
        <taxon>Insecta</taxon>
        <taxon>Pterygota</taxon>
        <taxon>Neoptera</taxon>
        <taxon>Endopterygota</taxon>
        <taxon>Lepidoptera</taxon>
        <taxon>Glossata</taxon>
        <taxon>Ditrysia</taxon>
        <taxon>Noctuoidea</taxon>
        <taxon>Noctuidae</taxon>
        <taxon>Amphipyrinae</taxon>
        <taxon>Spodoptera</taxon>
    </lineage>
</organism>
<keyword evidence="3" id="KW-0732">Signal</keyword>
<feature type="signal peptide" evidence="3">
    <location>
        <begin position="1"/>
        <end position="17"/>
    </location>
</feature>
<feature type="chain" id="PRO_5040508874" description="Single domain-containing protein" evidence="3">
    <location>
        <begin position="18"/>
        <end position="106"/>
    </location>
</feature>
<protein>
    <recommendedName>
        <fullName evidence="4">Single domain-containing protein</fullName>
    </recommendedName>
</protein>
<accession>A0A9P0N1T8</accession>
<proteinExistence type="predicted"/>
<name>A0A9P0N1T8_SPOLI</name>
<comment type="subcellular location">
    <subcellularLocation>
        <location evidence="1">Secreted</location>
    </subcellularLocation>
</comment>
<dbReference type="GO" id="GO:0005576">
    <property type="term" value="C:extracellular region"/>
    <property type="evidence" value="ECO:0007669"/>
    <property type="project" value="UniProtKB-SubCell"/>
</dbReference>
<dbReference type="PANTHER" id="PTHR39957:SF1">
    <property type="entry name" value="AT09846P1-RELATED"/>
    <property type="match status" value="1"/>
</dbReference>
<dbReference type="InterPro" id="IPR053308">
    <property type="entry name" value="Vago-like"/>
</dbReference>
<dbReference type="PANTHER" id="PTHR39957">
    <property type="entry name" value="AT09846P1-RELATED"/>
    <property type="match status" value="1"/>
</dbReference>
<gene>
    <name evidence="5" type="ORF">SPLIT_LOCUS2127</name>
</gene>
<dbReference type="AlphaFoldDB" id="A0A9P0N1T8"/>
<keyword evidence="6" id="KW-1185">Reference proteome</keyword>
<evidence type="ECO:0000259" key="4">
    <source>
        <dbReference type="SMART" id="SM01318"/>
    </source>
</evidence>
<dbReference type="SMART" id="SM01318">
    <property type="entry name" value="SVWC"/>
    <property type="match status" value="1"/>
</dbReference>
<evidence type="ECO:0000313" key="6">
    <source>
        <dbReference type="Proteomes" id="UP001153321"/>
    </source>
</evidence>
<evidence type="ECO:0000256" key="3">
    <source>
        <dbReference type="SAM" id="SignalP"/>
    </source>
</evidence>
<dbReference type="EMBL" id="LR824545">
    <property type="protein sequence ID" value="CAH1636765.1"/>
    <property type="molecule type" value="Genomic_DNA"/>
</dbReference>
<dbReference type="Proteomes" id="UP001153321">
    <property type="component" value="Chromosome 14"/>
</dbReference>
<evidence type="ECO:0000256" key="1">
    <source>
        <dbReference type="ARBA" id="ARBA00004613"/>
    </source>
</evidence>
<evidence type="ECO:0000313" key="5">
    <source>
        <dbReference type="EMBL" id="CAH1636765.1"/>
    </source>
</evidence>